<proteinExistence type="predicted"/>
<evidence type="ECO:0000313" key="8">
    <source>
        <dbReference type="EMBL" id="CAE4578862.1"/>
    </source>
</evidence>
<dbReference type="AlphaFoldDB" id="A0A7S4UFK3"/>
<keyword evidence="3 5" id="KW-1133">Transmembrane helix</keyword>
<dbReference type="Pfam" id="PF03522">
    <property type="entry name" value="SLC12"/>
    <property type="match status" value="2"/>
</dbReference>
<feature type="transmembrane region" description="Helical" evidence="5">
    <location>
        <begin position="45"/>
        <end position="67"/>
    </location>
</feature>
<accession>A0A7S4UFK3</accession>
<evidence type="ECO:0000256" key="4">
    <source>
        <dbReference type="ARBA" id="ARBA00023136"/>
    </source>
</evidence>
<reference evidence="8" key="1">
    <citation type="submission" date="2021-01" db="EMBL/GenBank/DDBJ databases">
        <authorList>
            <person name="Corre E."/>
            <person name="Pelletier E."/>
            <person name="Niang G."/>
            <person name="Scheremetjew M."/>
            <person name="Finn R."/>
            <person name="Kale V."/>
            <person name="Holt S."/>
            <person name="Cochrane G."/>
            <person name="Meng A."/>
            <person name="Brown T."/>
            <person name="Cohen L."/>
        </authorList>
    </citation>
    <scope>NUCLEOTIDE SEQUENCE</scope>
    <source>
        <strain evidence="8">GSO104</strain>
    </source>
</reference>
<keyword evidence="2 5" id="KW-0812">Transmembrane</keyword>
<keyword evidence="4 5" id="KW-0472">Membrane</keyword>
<dbReference type="GO" id="GO:0016020">
    <property type="term" value="C:membrane"/>
    <property type="evidence" value="ECO:0007669"/>
    <property type="project" value="UniProtKB-SubCell"/>
</dbReference>
<gene>
    <name evidence="8" type="ORF">DBRI00130_LOCUS539</name>
</gene>
<protein>
    <recommendedName>
        <fullName evidence="9">SLC12A transporter C-terminal domain-containing protein</fullName>
    </recommendedName>
</protein>
<dbReference type="Gene3D" id="1.20.1740.10">
    <property type="entry name" value="Amino acid/polyamine transporter I"/>
    <property type="match status" value="1"/>
</dbReference>
<organism evidence="8">
    <name type="scientific">Ditylum brightwellii</name>
    <dbReference type="NCBI Taxonomy" id="49249"/>
    <lineage>
        <taxon>Eukaryota</taxon>
        <taxon>Sar</taxon>
        <taxon>Stramenopiles</taxon>
        <taxon>Ochrophyta</taxon>
        <taxon>Bacillariophyta</taxon>
        <taxon>Mediophyceae</taxon>
        <taxon>Lithodesmiophycidae</taxon>
        <taxon>Lithodesmiales</taxon>
        <taxon>Lithodesmiaceae</taxon>
        <taxon>Ditylum</taxon>
    </lineage>
</organism>
<dbReference type="Pfam" id="PF00324">
    <property type="entry name" value="AA_permease"/>
    <property type="match status" value="1"/>
</dbReference>
<evidence type="ECO:0000256" key="2">
    <source>
        <dbReference type="ARBA" id="ARBA00022692"/>
    </source>
</evidence>
<feature type="domain" description="SLC12A transporter C-terminal" evidence="7">
    <location>
        <begin position="262"/>
        <end position="346"/>
    </location>
</feature>
<evidence type="ECO:0000259" key="7">
    <source>
        <dbReference type="Pfam" id="PF03522"/>
    </source>
</evidence>
<feature type="transmembrane region" description="Helical" evidence="5">
    <location>
        <begin position="88"/>
        <end position="116"/>
    </location>
</feature>
<evidence type="ECO:0000256" key="1">
    <source>
        <dbReference type="ARBA" id="ARBA00004141"/>
    </source>
</evidence>
<feature type="domain" description="Amino acid permease/ SLC12A" evidence="6">
    <location>
        <begin position="18"/>
        <end position="163"/>
    </location>
</feature>
<feature type="domain" description="SLC12A transporter C-terminal" evidence="7">
    <location>
        <begin position="355"/>
        <end position="428"/>
    </location>
</feature>
<evidence type="ECO:0000259" key="6">
    <source>
        <dbReference type="Pfam" id="PF00324"/>
    </source>
</evidence>
<dbReference type="InterPro" id="IPR004842">
    <property type="entry name" value="SLC12A_fam"/>
</dbReference>
<dbReference type="EMBL" id="HBNS01000686">
    <property type="protein sequence ID" value="CAE4578862.1"/>
    <property type="molecule type" value="Transcribed_RNA"/>
</dbReference>
<name>A0A7S4UFK3_9STRA</name>
<dbReference type="InterPro" id="IPR018491">
    <property type="entry name" value="SLC12_C"/>
</dbReference>
<dbReference type="PANTHER" id="PTHR11827">
    <property type="entry name" value="SOLUTE CARRIER FAMILY 12, CATION COTRANSPORTERS"/>
    <property type="match status" value="1"/>
</dbReference>
<comment type="subcellular location">
    <subcellularLocation>
        <location evidence="1">Membrane</location>
        <topology evidence="1">Multi-pass membrane protein</topology>
    </subcellularLocation>
</comment>
<evidence type="ECO:0008006" key="9">
    <source>
        <dbReference type="Google" id="ProtNLM"/>
    </source>
</evidence>
<evidence type="ECO:0000256" key="5">
    <source>
        <dbReference type="SAM" id="Phobius"/>
    </source>
</evidence>
<dbReference type="InterPro" id="IPR004841">
    <property type="entry name" value="AA-permease/SLC12A_dom"/>
</dbReference>
<dbReference type="GO" id="GO:0015377">
    <property type="term" value="F:chloride:monoatomic cation symporter activity"/>
    <property type="evidence" value="ECO:0007669"/>
    <property type="project" value="InterPro"/>
</dbReference>
<evidence type="ECO:0000256" key="3">
    <source>
        <dbReference type="ARBA" id="ARBA00022989"/>
    </source>
</evidence>
<sequence length="600" mass="66188">MTLYHSSGLSVQKTQLSSQKKAIWVTWLIASVPTLAGNLDHITPIVTMSYLLMYAGINLSCFLLGFLKSPGFRPTFRYFHWSISLIGCVWCLGLAIIISWTMALATIVLVIILYVYNKKQKSEKDWGDVGDSIRYNVVTNTLRELTGTTTEHFHAKNWRPQLLTFVDTDDCGNPTNLHVLSLASQLKLGRGINMVVSIMQRDRLSPANDQVQPSNAAMLGMDFTGGKIVSTDPMHTSSSGTGGGCFDQFEIVELVRHSKVLLQRHMQRENMDGFAEVAATSHSLSEAVWSAVIHTGLGPLSPNTVMLSLPRDWSAMGGKRSADYISTVRGIMNMDKALLLFRGNETYPSSNDVIHDGRIDVWWVIHDGGLLLLLPHVLSKNNVWGRYGAKIRIFAVITSATEDPRTLHEAVTDHLARVRIDASVTVVDLSMTTIADDMREENNFVEGMGGCCGVPGSDSARGNVNNNHNKTVGEVFSNYVCEATYSTVLGDEEMNIRGAGRESVQAITARSIMDHVIKGEQGALTGNDGEQARRLRTAAAFNRLLQQHSWRSNLVVTNMPLIRPDKPTGDFFDYVDTMFDGINNLLLVRGSGNEVITTYA</sequence>
<dbReference type="PANTHER" id="PTHR11827:SF72">
    <property type="entry name" value="GH08340P"/>
    <property type="match status" value="1"/>
</dbReference>